<reference evidence="1" key="1">
    <citation type="submission" date="2020-06" db="EMBL/GenBank/DDBJ databases">
        <title>Draft genome sequences of strains closely related to Aspergillus parafelis and Aspergillus hiratsukae.</title>
        <authorList>
            <person name="Dos Santos R.A.C."/>
            <person name="Rivero-Menendez O."/>
            <person name="Steenwyk J.L."/>
            <person name="Mead M.E."/>
            <person name="Goldman G.H."/>
            <person name="Alastruey-Izquierdo A."/>
            <person name="Rokas A."/>
        </authorList>
    </citation>
    <scope>NUCLEOTIDE SEQUENCE</scope>
    <source>
        <strain evidence="1">CNM-CM7691</strain>
    </source>
</reference>
<organism evidence="1 2">
    <name type="scientific">Aspergillus felis</name>
    <dbReference type="NCBI Taxonomy" id="1287682"/>
    <lineage>
        <taxon>Eukaryota</taxon>
        <taxon>Fungi</taxon>
        <taxon>Dikarya</taxon>
        <taxon>Ascomycota</taxon>
        <taxon>Pezizomycotina</taxon>
        <taxon>Eurotiomycetes</taxon>
        <taxon>Eurotiomycetidae</taxon>
        <taxon>Eurotiales</taxon>
        <taxon>Aspergillaceae</taxon>
        <taxon>Aspergillus</taxon>
        <taxon>Aspergillus subgen. Fumigati</taxon>
    </lineage>
</organism>
<keyword evidence="2" id="KW-1185">Reference proteome</keyword>
<dbReference type="AlphaFoldDB" id="A0A8H6QZW1"/>
<name>A0A8H6QZW1_9EURO</name>
<accession>A0A8H6QZW1</accession>
<protein>
    <submittedName>
        <fullName evidence="1">Uncharacterized protein</fullName>
    </submittedName>
</protein>
<proteinExistence type="predicted"/>
<comment type="caution">
    <text evidence="1">The sequence shown here is derived from an EMBL/GenBank/DDBJ whole genome shotgun (WGS) entry which is preliminary data.</text>
</comment>
<dbReference type="Proteomes" id="UP000641853">
    <property type="component" value="Unassembled WGS sequence"/>
</dbReference>
<sequence>MSHIVKPDDDKVLAAPIQLDANDAARKDIESYFPDGLSADWGVMYHQTKIEHDEMFLCSNWAGHRVKQDLAVGQAYPFAKEHPVDTDHYNVGEREDLLAQLDLWDKNKKKLRFIEECDATDEERMLIIWGIGKVPPSQPDKAHIGHISVKWKNWWESKLSTEYYASGRSFMRKPWSLTLIQVISHSEDSFKRFGTHYLYPAVYYKRTKKA</sequence>
<evidence type="ECO:0000313" key="2">
    <source>
        <dbReference type="Proteomes" id="UP000641853"/>
    </source>
</evidence>
<dbReference type="EMBL" id="JACBAG010001827">
    <property type="protein sequence ID" value="KAF7180921.1"/>
    <property type="molecule type" value="Genomic_DNA"/>
</dbReference>
<evidence type="ECO:0000313" key="1">
    <source>
        <dbReference type="EMBL" id="KAF7180921.1"/>
    </source>
</evidence>
<gene>
    <name evidence="1" type="ORF">CNMCM7691_000050</name>
</gene>